<feature type="domain" description="Histone deacetylase" evidence="10">
    <location>
        <begin position="22"/>
        <end position="130"/>
    </location>
</feature>
<dbReference type="EMBL" id="CAJVPV010010185">
    <property type="protein sequence ID" value="CAG8648726.1"/>
    <property type="molecule type" value="Genomic_DNA"/>
</dbReference>
<evidence type="ECO:0000313" key="12">
    <source>
        <dbReference type="EMBL" id="CAG8648726.1"/>
    </source>
</evidence>
<comment type="similarity">
    <text evidence="2">Belongs to the histone deacetylase family. HD type 2 subfamily.</text>
</comment>
<dbReference type="InterPro" id="IPR037138">
    <property type="entry name" value="His_deacetylse_dom_sf"/>
</dbReference>
<evidence type="ECO:0000259" key="11">
    <source>
        <dbReference type="Pfam" id="PF09757"/>
    </source>
</evidence>
<comment type="subcellular location">
    <subcellularLocation>
        <location evidence="1">Nucleus</location>
    </subcellularLocation>
</comment>
<evidence type="ECO:0000313" key="13">
    <source>
        <dbReference type="Proteomes" id="UP000789342"/>
    </source>
</evidence>
<feature type="non-terminal residue" evidence="12">
    <location>
        <position position="1"/>
    </location>
</feature>
<evidence type="ECO:0000256" key="3">
    <source>
        <dbReference type="ARBA" id="ARBA00012111"/>
    </source>
</evidence>
<proteinExistence type="inferred from homology"/>
<dbReference type="GO" id="GO:0040029">
    <property type="term" value="P:epigenetic regulation of gene expression"/>
    <property type="evidence" value="ECO:0007669"/>
    <property type="project" value="TreeGrafter"/>
</dbReference>
<dbReference type="InterPro" id="IPR023801">
    <property type="entry name" value="His_deacetylse_dom"/>
</dbReference>
<evidence type="ECO:0000259" key="10">
    <source>
        <dbReference type="Pfam" id="PF00850"/>
    </source>
</evidence>
<dbReference type="PANTHER" id="PTHR10625">
    <property type="entry name" value="HISTONE DEACETYLASE HDAC1-RELATED"/>
    <property type="match status" value="1"/>
</dbReference>
<name>A0A9N9H0Z4_9GLOM</name>
<reference evidence="12" key="1">
    <citation type="submission" date="2021-06" db="EMBL/GenBank/DDBJ databases">
        <authorList>
            <person name="Kallberg Y."/>
            <person name="Tangrot J."/>
            <person name="Rosling A."/>
        </authorList>
    </citation>
    <scope>NUCLEOTIDE SEQUENCE</scope>
    <source>
        <strain evidence="12">CL551</strain>
    </source>
</reference>
<keyword evidence="7" id="KW-0805">Transcription regulation</keyword>
<evidence type="ECO:0000256" key="4">
    <source>
        <dbReference type="ARBA" id="ARBA00022491"/>
    </source>
</evidence>
<protein>
    <recommendedName>
        <fullName evidence="3">histone deacetylase</fullName>
        <ecNumber evidence="3">3.5.1.98</ecNumber>
    </recommendedName>
</protein>
<keyword evidence="8" id="KW-0804">Transcription</keyword>
<evidence type="ECO:0000256" key="2">
    <source>
        <dbReference type="ARBA" id="ARBA00007738"/>
    </source>
</evidence>
<dbReference type="Gene3D" id="3.40.800.20">
    <property type="entry name" value="Histone deacetylase domain"/>
    <property type="match status" value="1"/>
</dbReference>
<dbReference type="Pfam" id="PF09757">
    <property type="entry name" value="Arb2-like"/>
    <property type="match status" value="1"/>
</dbReference>
<accession>A0A9N9H0Z4</accession>
<evidence type="ECO:0000256" key="7">
    <source>
        <dbReference type="ARBA" id="ARBA00023015"/>
    </source>
</evidence>
<dbReference type="EC" id="3.5.1.98" evidence="3"/>
<dbReference type="SUPFAM" id="SSF52768">
    <property type="entry name" value="Arginase/deacetylase"/>
    <property type="match status" value="1"/>
</dbReference>
<dbReference type="OrthoDB" id="424012at2759"/>
<dbReference type="PANTHER" id="PTHR10625:SF5">
    <property type="entry name" value="HISTONE DEACETYLASE"/>
    <property type="match status" value="1"/>
</dbReference>
<keyword evidence="5" id="KW-0378">Hydrolase</keyword>
<keyword evidence="13" id="KW-1185">Reference proteome</keyword>
<evidence type="ECO:0000256" key="1">
    <source>
        <dbReference type="ARBA" id="ARBA00004123"/>
    </source>
</evidence>
<dbReference type="InterPro" id="IPR023696">
    <property type="entry name" value="Ureohydrolase_dom_sf"/>
</dbReference>
<dbReference type="GO" id="GO:0141221">
    <property type="term" value="F:histone deacetylase activity, hydrolytic mechanism"/>
    <property type="evidence" value="ECO:0007669"/>
    <property type="project" value="UniProtKB-EC"/>
</dbReference>
<gene>
    <name evidence="12" type="ORF">AMORRO_LOCUS9855</name>
</gene>
<organism evidence="12 13">
    <name type="scientific">Acaulospora morrowiae</name>
    <dbReference type="NCBI Taxonomy" id="94023"/>
    <lineage>
        <taxon>Eukaryota</taxon>
        <taxon>Fungi</taxon>
        <taxon>Fungi incertae sedis</taxon>
        <taxon>Mucoromycota</taxon>
        <taxon>Glomeromycotina</taxon>
        <taxon>Glomeromycetes</taxon>
        <taxon>Diversisporales</taxon>
        <taxon>Acaulosporaceae</taxon>
        <taxon>Acaulospora</taxon>
    </lineage>
</organism>
<evidence type="ECO:0000256" key="6">
    <source>
        <dbReference type="ARBA" id="ARBA00022853"/>
    </source>
</evidence>
<keyword evidence="9" id="KW-0539">Nucleus</keyword>
<sequence length="442" mass="49206">LLGESPARLGPIKPSQDCIDTHVGGGDAKGKTINIPWPRSGMCDSDYIYAFNKVVMPIAFEFDPDIVIVSAGFDAAEGDPIGENHVSPVAYGHMTHMLKGLADGKLVLALEGGYNLESISKSALACVKVLLGESPARLGPIKPSQDCIETIHQVIRVQSRYWSCLAPEYVDASEDKTPGKFVVGMIDILKTYRTRLLYKEHKMVPVPLPADRLISRFADLSYCSNNLHSKSVIVFFVHDMSEFRADANASTNTINVSESYMIDTVYHYLETIVSKDYGIIDMDVPPASNNSQRNDTQDLKDLLIYLWDNYVESANPSKVVMIGAGRGCKSLVDLISERDTLVMRRVACSIMIPGTNPVPSINKRVDLLNWYTENSFVILPENHSYWEKKPKKECGKCIRTPGLVNMPVQDMLVHLHLKIFQHIQQRLDSFVPIAESSTSGRR</sequence>
<comment type="caution">
    <text evidence="12">The sequence shown here is derived from an EMBL/GenBank/DDBJ whole genome shotgun (WGS) entry which is preliminary data.</text>
</comment>
<dbReference type="AlphaFoldDB" id="A0A9N9H0Z4"/>
<keyword evidence="6" id="KW-0156">Chromatin regulator</keyword>
<keyword evidence="4" id="KW-0678">Repressor</keyword>
<dbReference type="Proteomes" id="UP000789342">
    <property type="component" value="Unassembled WGS sequence"/>
</dbReference>
<evidence type="ECO:0000256" key="5">
    <source>
        <dbReference type="ARBA" id="ARBA00022801"/>
    </source>
</evidence>
<evidence type="ECO:0000256" key="9">
    <source>
        <dbReference type="ARBA" id="ARBA00023242"/>
    </source>
</evidence>
<evidence type="ECO:0000256" key="8">
    <source>
        <dbReference type="ARBA" id="ARBA00023163"/>
    </source>
</evidence>
<dbReference type="GO" id="GO:0000118">
    <property type="term" value="C:histone deacetylase complex"/>
    <property type="evidence" value="ECO:0007669"/>
    <property type="project" value="TreeGrafter"/>
</dbReference>
<dbReference type="Pfam" id="PF00850">
    <property type="entry name" value="Hist_deacetyl"/>
    <property type="match status" value="1"/>
</dbReference>
<dbReference type="InterPro" id="IPR019154">
    <property type="entry name" value="Arb2-like_domain"/>
</dbReference>
<feature type="domain" description="Arb2-like" evidence="11">
    <location>
        <begin position="186"/>
        <end position="428"/>
    </location>
</feature>